<proteinExistence type="predicted"/>
<keyword evidence="2" id="KW-1185">Reference proteome</keyword>
<sequence length="149" mass="16736">MTDTQARFQDELSPEVLTLAQLLAVNPKSAKALRDSIERQQAQRGETRARLFEASCPHCAAPGILYLTLATGEFRRRRKDCCQPALRDAAEAALHNALAPFGTPEDQVEASIAYMTYRSQLTDPELIRELDTHERLMTTIDTRLTKTAY</sequence>
<protein>
    <submittedName>
        <fullName evidence="1">Uncharacterized protein</fullName>
    </submittedName>
</protein>
<dbReference type="EMBL" id="BMQL01000013">
    <property type="protein sequence ID" value="GGR11562.1"/>
    <property type="molecule type" value="Genomic_DNA"/>
</dbReference>
<dbReference type="Proteomes" id="UP000603865">
    <property type="component" value="Unassembled WGS sequence"/>
</dbReference>
<dbReference type="AlphaFoldDB" id="A0A918F737"/>
<reference evidence="1" key="1">
    <citation type="journal article" date="2014" name="Int. J. Syst. Evol. Microbiol.">
        <title>Complete genome sequence of Corynebacterium casei LMG S-19264T (=DSM 44701T), isolated from a smear-ripened cheese.</title>
        <authorList>
            <consortium name="US DOE Joint Genome Institute (JGI-PGF)"/>
            <person name="Walter F."/>
            <person name="Albersmeier A."/>
            <person name="Kalinowski J."/>
            <person name="Ruckert C."/>
        </authorList>
    </citation>
    <scope>NUCLEOTIDE SEQUENCE</scope>
    <source>
        <strain evidence="1">JCM 31311</strain>
    </source>
</reference>
<reference evidence="1" key="2">
    <citation type="submission" date="2020-09" db="EMBL/GenBank/DDBJ databases">
        <authorList>
            <person name="Sun Q."/>
            <person name="Ohkuma M."/>
        </authorList>
    </citation>
    <scope>NUCLEOTIDE SEQUENCE</scope>
    <source>
        <strain evidence="1">JCM 31311</strain>
    </source>
</reference>
<organism evidence="1 2">
    <name type="scientific">Deinococcus ruber</name>
    <dbReference type="NCBI Taxonomy" id="1848197"/>
    <lineage>
        <taxon>Bacteria</taxon>
        <taxon>Thermotogati</taxon>
        <taxon>Deinococcota</taxon>
        <taxon>Deinococci</taxon>
        <taxon>Deinococcales</taxon>
        <taxon>Deinococcaceae</taxon>
        <taxon>Deinococcus</taxon>
    </lineage>
</organism>
<gene>
    <name evidence="1" type="ORF">GCM10008957_25650</name>
</gene>
<name>A0A918F737_9DEIO</name>
<dbReference type="RefSeq" id="WP_189090910.1">
    <property type="nucleotide sequence ID" value="NZ_BMQL01000013.1"/>
</dbReference>
<evidence type="ECO:0000313" key="2">
    <source>
        <dbReference type="Proteomes" id="UP000603865"/>
    </source>
</evidence>
<comment type="caution">
    <text evidence="1">The sequence shown here is derived from an EMBL/GenBank/DDBJ whole genome shotgun (WGS) entry which is preliminary data.</text>
</comment>
<accession>A0A918F737</accession>
<evidence type="ECO:0000313" key="1">
    <source>
        <dbReference type="EMBL" id="GGR11562.1"/>
    </source>
</evidence>